<accession>A0A380XHH6</accession>
<comment type="caution">
    <text evidence="1">The sequence shown here is derived from an EMBL/GenBank/DDBJ whole genome shotgun (WGS) entry which is preliminary data.</text>
</comment>
<sequence>MENNKRPKLPLAQEEKQLLRKLNIKLSDFHKLEVDNITHCLGTSSERAKNLKGLATFQQIPSIGYELASKIVNLLGYYSLNQIKDKNWTEVFNALELKLGCWTDPCVEDQIICIIHHANHPKSNKQWYDFTSQRKLYRQRYGYPSSRPKAAWHEKA</sequence>
<dbReference type="Proteomes" id="UP000465778">
    <property type="component" value="Unassembled WGS sequence"/>
</dbReference>
<dbReference type="EMBL" id="VDEM01000010">
    <property type="protein sequence ID" value="KAF0824770.1"/>
    <property type="molecule type" value="Genomic_DNA"/>
</dbReference>
<reference evidence="1 2" key="1">
    <citation type="journal article" date="2020" name="G3 (Bethesda)">
        <title>Whole Genome Sequencing and Comparative Genomics of Two Nematicidal Bacillus Strains Reveals a Wide Range of Possible Virulence Factors.</title>
        <authorList>
            <person name="Susic N."/>
            <person name="Janezic S."/>
            <person name="Rupnik M."/>
            <person name="Geric Stare B."/>
        </authorList>
    </citation>
    <scope>NUCLEOTIDE SEQUENCE [LARGE SCALE GENOMIC DNA]</scope>
    <source>
        <strain evidence="1 2">I-1582</strain>
    </source>
</reference>
<dbReference type="Pfam" id="PF11731">
    <property type="entry name" value="Cdd1"/>
    <property type="match status" value="1"/>
</dbReference>
<proteinExistence type="predicted"/>
<dbReference type="OrthoDB" id="666031at2"/>
<dbReference type="RefSeq" id="WP_061792563.1">
    <property type="nucleotide sequence ID" value="NZ_JARSNG010000046.1"/>
</dbReference>
<dbReference type="AlphaFoldDB" id="A0A380XHH6"/>
<organism evidence="1 2">
    <name type="scientific">Cytobacillus firmus</name>
    <name type="common">Bacillus firmus</name>
    <dbReference type="NCBI Taxonomy" id="1399"/>
    <lineage>
        <taxon>Bacteria</taxon>
        <taxon>Bacillati</taxon>
        <taxon>Bacillota</taxon>
        <taxon>Bacilli</taxon>
        <taxon>Bacillales</taxon>
        <taxon>Bacillaceae</taxon>
        <taxon>Cytobacillus</taxon>
    </lineage>
</organism>
<gene>
    <name evidence="1" type="ORF">KIS1582_1347</name>
</gene>
<evidence type="ECO:0000313" key="2">
    <source>
        <dbReference type="Proteomes" id="UP000465778"/>
    </source>
</evidence>
<evidence type="ECO:0000313" key="1">
    <source>
        <dbReference type="EMBL" id="KAF0824770.1"/>
    </source>
</evidence>
<protein>
    <submittedName>
        <fullName evidence="1">Uncharacterized protein</fullName>
    </submittedName>
</protein>
<dbReference type="InterPro" id="IPR021725">
    <property type="entry name" value="Cdd1"/>
</dbReference>
<name>A0A380XHH6_CYTFI</name>
<dbReference type="GeneID" id="67522853"/>